<accession>A0A5B8NPD0</accession>
<evidence type="ECO:0000313" key="2">
    <source>
        <dbReference type="EMBL" id="QDZ41163.1"/>
    </source>
</evidence>
<evidence type="ECO:0000256" key="1">
    <source>
        <dbReference type="PIRSR" id="PIRSR613078-2"/>
    </source>
</evidence>
<dbReference type="Gene3D" id="3.40.50.1240">
    <property type="entry name" value="Phosphoglycerate mutase-like"/>
    <property type="match status" value="1"/>
</dbReference>
<dbReference type="NCBIfam" id="TIGR00249">
    <property type="entry name" value="sixA"/>
    <property type="match status" value="1"/>
</dbReference>
<dbReference type="EMBL" id="CP042326">
    <property type="protein sequence ID" value="QDZ41163.1"/>
    <property type="molecule type" value="Genomic_DNA"/>
</dbReference>
<reference evidence="2 3" key="1">
    <citation type="submission" date="2019-08" db="EMBL/GenBank/DDBJ databases">
        <title>Carotenoids and Carotenoid Binding Proteins in the Halophilic Cyanobacterium Euhalothece sp. ZM00.</title>
        <authorList>
            <person name="Cho S.M."/>
            <person name="Song J.Y."/>
            <person name="Park Y.-I."/>
        </authorList>
    </citation>
    <scope>NUCLEOTIDE SEQUENCE [LARGE SCALE GENOMIC DNA]</scope>
    <source>
        <strain evidence="2 3">Z-M001</strain>
    </source>
</reference>
<dbReference type="GO" id="GO:0005737">
    <property type="term" value="C:cytoplasm"/>
    <property type="evidence" value="ECO:0007669"/>
    <property type="project" value="InterPro"/>
</dbReference>
<dbReference type="InterPro" id="IPR029033">
    <property type="entry name" value="His_PPase_superfam"/>
</dbReference>
<dbReference type="SMART" id="SM00855">
    <property type="entry name" value="PGAM"/>
    <property type="match status" value="1"/>
</dbReference>
<gene>
    <name evidence="2" type="primary">sixA</name>
    <name evidence="2" type="ORF">FRE64_15155</name>
</gene>
<sequence length="165" mass="18485">MAKYVYLIRHGIALDRALSEQDETRPLTNKGRKKTKQVAKTIKEKGIYFDQVLTSPLLRAKETAEILKDKGLTENLENFSPLAPNGDIQDWLNSWDKSSAETLALVGHQPDLGNWAELLISGKIEEKLVLKKAGIIGLNCPENQSPFGKSQLFLLTSPKWLIKSE</sequence>
<dbReference type="OrthoDB" id="194934at2"/>
<evidence type="ECO:0000313" key="3">
    <source>
        <dbReference type="Proteomes" id="UP000318453"/>
    </source>
</evidence>
<dbReference type="Proteomes" id="UP000318453">
    <property type="component" value="Chromosome"/>
</dbReference>
<dbReference type="SUPFAM" id="SSF53254">
    <property type="entry name" value="Phosphoglycerate mutase-like"/>
    <property type="match status" value="1"/>
</dbReference>
<dbReference type="RefSeq" id="WP_146296999.1">
    <property type="nucleotide sequence ID" value="NZ_CP042326.1"/>
</dbReference>
<dbReference type="Pfam" id="PF00300">
    <property type="entry name" value="His_Phos_1"/>
    <property type="match status" value="1"/>
</dbReference>
<feature type="binding site" evidence="1">
    <location>
        <position position="59"/>
    </location>
    <ligand>
        <name>substrate</name>
    </ligand>
</feature>
<organism evidence="2 3">
    <name type="scientific">Euhalothece natronophila Z-M001</name>
    <dbReference type="NCBI Taxonomy" id="522448"/>
    <lineage>
        <taxon>Bacteria</taxon>
        <taxon>Bacillati</taxon>
        <taxon>Cyanobacteriota</taxon>
        <taxon>Cyanophyceae</taxon>
        <taxon>Oscillatoriophycideae</taxon>
        <taxon>Chroococcales</taxon>
        <taxon>Halothecacae</taxon>
        <taxon>Halothece cluster</taxon>
        <taxon>Euhalothece</taxon>
    </lineage>
</organism>
<dbReference type="CDD" id="cd07067">
    <property type="entry name" value="HP_PGM_like"/>
    <property type="match status" value="1"/>
</dbReference>
<name>A0A5B8NPD0_9CHRO</name>
<protein>
    <submittedName>
        <fullName evidence="2">Phosphohistidine phosphatase SixA</fullName>
    </submittedName>
</protein>
<dbReference type="InterPro" id="IPR013078">
    <property type="entry name" value="His_Pase_superF_clade-1"/>
</dbReference>
<dbReference type="AlphaFoldDB" id="A0A5B8NPD0"/>
<dbReference type="KEGG" id="enn:FRE64_15155"/>
<proteinExistence type="predicted"/>
<dbReference type="InterPro" id="IPR004449">
    <property type="entry name" value="SixA"/>
</dbReference>
<dbReference type="GO" id="GO:0101006">
    <property type="term" value="F:protein histidine phosphatase activity"/>
    <property type="evidence" value="ECO:0007669"/>
    <property type="project" value="InterPro"/>
</dbReference>
<keyword evidence="3" id="KW-1185">Reference proteome</keyword>